<dbReference type="HAMAP" id="MF_00235">
    <property type="entry name" value="Adenylate_kinase_Adk"/>
    <property type="match status" value="1"/>
</dbReference>
<dbReference type="InterPro" id="IPR027417">
    <property type="entry name" value="P-loop_NTPase"/>
</dbReference>
<feature type="binding site" evidence="5">
    <location>
        <begin position="155"/>
        <end position="158"/>
    </location>
    <ligand>
        <name>AMP</name>
        <dbReference type="ChEBI" id="CHEBI:456215"/>
    </ligand>
</feature>
<feature type="binding site" evidence="5">
    <location>
        <position position="38"/>
    </location>
    <ligand>
        <name>AMP</name>
        <dbReference type="ChEBI" id="CHEBI:456215"/>
    </ligand>
</feature>
<keyword evidence="3 5" id="KW-0418">Kinase</keyword>
<dbReference type="CDD" id="cd01428">
    <property type="entry name" value="ADK"/>
    <property type="match status" value="1"/>
</dbReference>
<feature type="binding site" evidence="5">
    <location>
        <position position="225"/>
    </location>
    <ligand>
        <name>AMP</name>
        <dbReference type="ChEBI" id="CHEBI:456215"/>
    </ligand>
</feature>
<comment type="domain">
    <text evidence="5">Consists of three domains, a large central CORE domain and two small peripheral domains, NMPbind and LID, which undergo movements during catalysis. The LID domain closes over the site of phosphoryl transfer upon GTP binding. Assembling and dissambling the active center during each catalytic cycle provides an effective means to prevent GTP hydrolysis.</text>
</comment>
<feature type="binding site" evidence="5">
    <location>
        <position position="192"/>
    </location>
    <ligand>
        <name>GTP</name>
        <dbReference type="ChEBI" id="CHEBI:37565"/>
    </ligand>
</feature>
<evidence type="ECO:0000256" key="4">
    <source>
        <dbReference type="ARBA" id="ARBA00023128"/>
    </source>
</evidence>
<dbReference type="InterPro" id="IPR007862">
    <property type="entry name" value="Adenylate_kinase_lid-dom"/>
</dbReference>
<comment type="function">
    <text evidence="5">Involved in maintaining the homeostasis of cellular nucleotides by catalyzing the interconversion of nucleoside phosphates. Has GTP:AMP phosphotransferase and ITP:AMP phosphotransferase activities.</text>
</comment>
<dbReference type="Pfam" id="PF00406">
    <property type="entry name" value="ADK"/>
    <property type="match status" value="2"/>
</dbReference>
<dbReference type="InterPro" id="IPR028586">
    <property type="entry name" value="AK3/Ak4_mitochondrial"/>
</dbReference>
<dbReference type="EMBL" id="QZAT01000003">
    <property type="protein sequence ID" value="THX35128.1"/>
    <property type="molecule type" value="Genomic_DNA"/>
</dbReference>
<dbReference type="AlphaFoldDB" id="A0AB74K6M1"/>
<dbReference type="GO" id="GO:0005524">
    <property type="term" value="F:ATP binding"/>
    <property type="evidence" value="ECO:0007669"/>
    <property type="project" value="InterPro"/>
</dbReference>
<keyword evidence="5" id="KW-0342">GTP-binding</keyword>
<dbReference type="InterPro" id="IPR000850">
    <property type="entry name" value="Adenylat/UMP-CMP_kin"/>
</dbReference>
<name>A0AB74K6M1_AURPU</name>
<dbReference type="GO" id="GO:0006172">
    <property type="term" value="P:ADP biosynthetic process"/>
    <property type="evidence" value="ECO:0007669"/>
    <property type="project" value="UniProtKB-UniRule"/>
</dbReference>
<feature type="binding site" evidence="5">
    <location>
        <position position="162"/>
    </location>
    <ligand>
        <name>AMP</name>
        <dbReference type="ChEBI" id="CHEBI:456215"/>
    </ligand>
</feature>
<feature type="binding site" evidence="5">
    <location>
        <position position="265"/>
    </location>
    <ligand>
        <name>GTP</name>
        <dbReference type="ChEBI" id="CHEBI:37565"/>
    </ligand>
</feature>
<reference evidence="7 8" key="1">
    <citation type="submission" date="2018-10" db="EMBL/GenBank/DDBJ databases">
        <title>Fifty Aureobasidium pullulans genomes reveal a recombining polyextremotolerant generalist.</title>
        <authorList>
            <person name="Gostincar C."/>
            <person name="Turk M."/>
            <person name="Zajc J."/>
            <person name="Gunde-Cimerman N."/>
        </authorList>
    </citation>
    <scope>NUCLEOTIDE SEQUENCE [LARGE SCALE GENOMIC DNA]</scope>
    <source>
        <strain evidence="7 8">EXF-10081</strain>
    </source>
</reference>
<organism evidence="7 8">
    <name type="scientific">Aureobasidium pullulans</name>
    <name type="common">Black yeast</name>
    <name type="synonym">Pullularia pullulans</name>
    <dbReference type="NCBI Taxonomy" id="5580"/>
    <lineage>
        <taxon>Eukaryota</taxon>
        <taxon>Fungi</taxon>
        <taxon>Dikarya</taxon>
        <taxon>Ascomycota</taxon>
        <taxon>Pezizomycotina</taxon>
        <taxon>Dothideomycetes</taxon>
        <taxon>Dothideomycetidae</taxon>
        <taxon>Dothideales</taxon>
        <taxon>Saccotheciaceae</taxon>
        <taxon>Aureobasidium</taxon>
    </lineage>
</organism>
<evidence type="ECO:0000259" key="6">
    <source>
        <dbReference type="Pfam" id="PF05191"/>
    </source>
</evidence>
<evidence type="ECO:0000256" key="1">
    <source>
        <dbReference type="ARBA" id="ARBA00022679"/>
    </source>
</evidence>
<dbReference type="GO" id="GO:0005525">
    <property type="term" value="F:GTP binding"/>
    <property type="evidence" value="ECO:0007669"/>
    <property type="project" value="UniProtKB-KW"/>
</dbReference>
<dbReference type="SUPFAM" id="SSF52540">
    <property type="entry name" value="P-loop containing nucleoside triphosphate hydrolases"/>
    <property type="match status" value="1"/>
</dbReference>
<feature type="binding site" evidence="5">
    <location>
        <position position="236"/>
    </location>
    <ligand>
        <name>AMP</name>
        <dbReference type="ChEBI" id="CHEBI:456215"/>
    </ligand>
</feature>
<keyword evidence="4 5" id="KW-0496">Mitochondrion</keyword>
<gene>
    <name evidence="5" type="primary">ADK2</name>
    <name evidence="7" type="ORF">D6D12_00527</name>
</gene>
<comment type="similarity">
    <text evidence="5">Belongs to the adenylate kinase family. AK3 subfamily.</text>
</comment>
<protein>
    <recommendedName>
        <fullName evidence="5">GTP:AMP phosphotransferase, mitochondrial</fullName>
        <ecNumber evidence="5">2.7.4.10</ecNumber>
    </recommendedName>
    <alternativeName>
        <fullName evidence="5">Adenylate kinase 3</fullName>
        <shortName evidence="5">AK 3</shortName>
    </alternativeName>
</protein>
<dbReference type="HAMAP" id="MF_03169">
    <property type="entry name" value="Adenylate_kinase_AK3"/>
    <property type="match status" value="1"/>
</dbReference>
<feature type="binding site" evidence="5">
    <location>
        <begin position="16"/>
        <end position="21"/>
    </location>
    <ligand>
        <name>GTP</name>
        <dbReference type="ChEBI" id="CHEBI:37565"/>
    </ligand>
</feature>
<dbReference type="GO" id="GO:0005759">
    <property type="term" value="C:mitochondrial matrix"/>
    <property type="evidence" value="ECO:0007669"/>
    <property type="project" value="UniProtKB-SubCell"/>
</dbReference>
<comment type="caution">
    <text evidence="7">The sequence shown here is derived from an EMBL/GenBank/DDBJ whole genome shotgun (WGS) entry which is preliminary data.</text>
</comment>
<feature type="region of interest" description="LID" evidence="5">
    <location>
        <begin position="191"/>
        <end position="228"/>
    </location>
</feature>
<dbReference type="GO" id="GO:0046041">
    <property type="term" value="P:ITP metabolic process"/>
    <property type="evidence" value="ECO:0007669"/>
    <property type="project" value="UniProtKB-UniRule"/>
</dbReference>
<dbReference type="PRINTS" id="PR00094">
    <property type="entry name" value="ADENYLTKNASE"/>
</dbReference>
<feature type="binding site" evidence="5">
    <location>
        <begin position="201"/>
        <end position="202"/>
    </location>
    <ligand>
        <name>GTP</name>
        <dbReference type="ChEBI" id="CHEBI:37565"/>
    </ligand>
</feature>
<comment type="caution">
    <text evidence="5">Lacks conserved residue(s) required for the propagation of feature annotation.</text>
</comment>
<dbReference type="GO" id="GO:0046899">
    <property type="term" value="F:nucleoside triphosphate adenylate kinase activity"/>
    <property type="evidence" value="ECO:0007669"/>
    <property type="project" value="UniProtKB-UniRule"/>
</dbReference>
<comment type="catalytic activity">
    <reaction evidence="5">
        <text>a ribonucleoside 5'-triphosphate + AMP = a ribonucleoside 5'-diphosphate + ADP</text>
        <dbReference type="Rhea" id="RHEA:13749"/>
        <dbReference type="ChEBI" id="CHEBI:57930"/>
        <dbReference type="ChEBI" id="CHEBI:61557"/>
        <dbReference type="ChEBI" id="CHEBI:456215"/>
        <dbReference type="ChEBI" id="CHEBI:456216"/>
        <dbReference type="EC" id="2.7.4.10"/>
    </reaction>
</comment>
<dbReference type="GO" id="GO:0046033">
    <property type="term" value="P:AMP metabolic process"/>
    <property type="evidence" value="ECO:0007669"/>
    <property type="project" value="UniProtKB-UniRule"/>
</dbReference>
<keyword evidence="2 5" id="KW-0547">Nucleotide-binding</keyword>
<dbReference type="PANTHER" id="PTHR23359">
    <property type="entry name" value="NUCLEOTIDE KINASE"/>
    <property type="match status" value="1"/>
</dbReference>
<evidence type="ECO:0000256" key="2">
    <source>
        <dbReference type="ARBA" id="ARBA00022741"/>
    </source>
</evidence>
<proteinExistence type="inferred from homology"/>
<dbReference type="GO" id="GO:0004017">
    <property type="term" value="F:AMP kinase activity"/>
    <property type="evidence" value="ECO:0007669"/>
    <property type="project" value="InterPro"/>
</dbReference>
<evidence type="ECO:0000313" key="8">
    <source>
        <dbReference type="Proteomes" id="UP000310374"/>
    </source>
</evidence>
<evidence type="ECO:0000256" key="3">
    <source>
        <dbReference type="ARBA" id="ARBA00022777"/>
    </source>
</evidence>
<evidence type="ECO:0000313" key="7">
    <source>
        <dbReference type="EMBL" id="THX35128.1"/>
    </source>
</evidence>
<keyword evidence="1 5" id="KW-0808">Transferase</keyword>
<comment type="subunit">
    <text evidence="5">Monomer.</text>
</comment>
<feature type="binding site" evidence="5">
    <location>
        <position position="43"/>
    </location>
    <ligand>
        <name>AMP</name>
        <dbReference type="ChEBI" id="CHEBI:456215"/>
    </ligand>
</feature>
<dbReference type="GO" id="GO:0046039">
    <property type="term" value="P:GTP metabolic process"/>
    <property type="evidence" value="ECO:0007669"/>
    <property type="project" value="UniProtKB-UniRule"/>
</dbReference>
<evidence type="ECO:0000256" key="5">
    <source>
        <dbReference type="HAMAP-Rule" id="MF_03169"/>
    </source>
</evidence>
<accession>A0AB74K6M1</accession>
<dbReference type="PROSITE" id="PS00113">
    <property type="entry name" value="ADENYLATE_KINASE"/>
    <property type="match status" value="1"/>
</dbReference>
<dbReference type="Pfam" id="PF05191">
    <property type="entry name" value="ADK_lid"/>
    <property type="match status" value="1"/>
</dbReference>
<feature type="binding site" evidence="5">
    <location>
        <begin position="78"/>
        <end position="80"/>
    </location>
    <ligand>
        <name>AMP</name>
        <dbReference type="ChEBI" id="CHEBI:456215"/>
    </ligand>
</feature>
<dbReference type="Gene3D" id="3.40.50.300">
    <property type="entry name" value="P-loop containing nucleotide triphosphate hydrolases"/>
    <property type="match status" value="1"/>
</dbReference>
<feature type="domain" description="Adenylate kinase active site lid" evidence="6">
    <location>
        <begin position="192"/>
        <end position="227"/>
    </location>
</feature>
<sequence>MQLRKAARIILVGAPGVGKGTQSERMLKRFPQLASISSGDLLRDNVRRRTPLGTVRLSVVTTPASLGIQAESLMKAGSLVPDSTILRLITNELTTRGWLTPSTTQKPLTVNSVASSLNPLNAFAPAQDEYITPTPSYQGSYDFSDQPSASFILDGFPRTVDQAIQLDRLVPINLVVQLNTPTSVILDRICNRWIHAASGRVYNTTFNAPKVDGKDDITGEALIQRDDDKPETWMARLKKFEETSLPLLEHYDKLGVLWKVDGNSSDEISPKLFDEFNKRFGLA</sequence>
<dbReference type="EC" id="2.7.4.10" evidence="5"/>
<dbReference type="InterPro" id="IPR033690">
    <property type="entry name" value="Adenylat_kinase_CS"/>
</dbReference>
<dbReference type="Proteomes" id="UP000310374">
    <property type="component" value="Unassembled WGS sequence"/>
</dbReference>
<comment type="subcellular location">
    <subcellularLocation>
        <location evidence="5">Mitochondrion matrix</location>
    </subcellularLocation>
</comment>